<dbReference type="PANTHER" id="PTHR12048:SF0">
    <property type="entry name" value="CCAAT_ENHANCER-BINDING PROTEIN ZETA"/>
    <property type="match status" value="1"/>
</dbReference>
<dbReference type="PANTHER" id="PTHR12048">
    <property type="entry name" value="CCAAT-BINDING FACTOR-RELATED"/>
    <property type="match status" value="1"/>
</dbReference>
<evidence type="ECO:0000313" key="2">
    <source>
        <dbReference type="EMBL" id="CAF4457689.1"/>
    </source>
</evidence>
<comment type="caution">
    <text evidence="1">The sequence shown here is derived from an EMBL/GenBank/DDBJ whole genome shotgun (WGS) entry which is preliminary data.</text>
</comment>
<dbReference type="EMBL" id="CAJOBA010084633">
    <property type="protein sequence ID" value="CAF4457689.1"/>
    <property type="molecule type" value="Genomic_DNA"/>
</dbReference>
<name>A0A8S2G7Z0_9BILA</name>
<evidence type="ECO:0000313" key="1">
    <source>
        <dbReference type="EMBL" id="CAF1631221.1"/>
    </source>
</evidence>
<proteinExistence type="predicted"/>
<dbReference type="AlphaFoldDB" id="A0A8S2G7Z0"/>
<evidence type="ECO:0000313" key="3">
    <source>
        <dbReference type="Proteomes" id="UP000677228"/>
    </source>
</evidence>
<dbReference type="GO" id="GO:0005634">
    <property type="term" value="C:nucleus"/>
    <property type="evidence" value="ECO:0007669"/>
    <property type="project" value="TreeGrafter"/>
</dbReference>
<protein>
    <submittedName>
        <fullName evidence="1">Uncharacterized protein</fullName>
    </submittedName>
</protein>
<dbReference type="Proteomes" id="UP000682733">
    <property type="component" value="Unassembled WGS sequence"/>
</dbReference>
<dbReference type="InterPro" id="IPR040155">
    <property type="entry name" value="CEBPZ/Mak21-like"/>
</dbReference>
<dbReference type="EMBL" id="CAJNOK010058968">
    <property type="protein sequence ID" value="CAF1631221.1"/>
    <property type="molecule type" value="Genomic_DNA"/>
</dbReference>
<reference evidence="1" key="1">
    <citation type="submission" date="2021-02" db="EMBL/GenBank/DDBJ databases">
        <authorList>
            <person name="Nowell W R."/>
        </authorList>
    </citation>
    <scope>NUCLEOTIDE SEQUENCE</scope>
</reference>
<dbReference type="Proteomes" id="UP000677228">
    <property type="component" value="Unassembled WGS sequence"/>
</dbReference>
<organism evidence="1 3">
    <name type="scientific">Didymodactylos carnosus</name>
    <dbReference type="NCBI Taxonomy" id="1234261"/>
    <lineage>
        <taxon>Eukaryota</taxon>
        <taxon>Metazoa</taxon>
        <taxon>Spiralia</taxon>
        <taxon>Gnathifera</taxon>
        <taxon>Rotifera</taxon>
        <taxon>Eurotatoria</taxon>
        <taxon>Bdelloidea</taxon>
        <taxon>Philodinida</taxon>
        <taxon>Philodinidae</taxon>
        <taxon>Didymodactylos</taxon>
    </lineage>
</organism>
<accession>A0A8S2G7Z0</accession>
<gene>
    <name evidence="1" type="ORF">OVA965_LOCUS43735</name>
    <name evidence="2" type="ORF">TMI583_LOCUS46113</name>
</gene>
<feature type="non-terminal residue" evidence="1">
    <location>
        <position position="1"/>
    </location>
</feature>
<sequence length="134" mass="15508">EEHSAMKNVVVNEIERLLFRPNIKQSAQHYGLCCLTSMKFTQTQDNELANKLIKIYFALFRLLSVKDDVSSKYFALLLGGVTRALAFAKVNIEKILEHLNDLFRIVHSKNFNTSVRALQLLFKISEQKYVDCRI</sequence>